<reference evidence="1 2" key="1">
    <citation type="journal article" date="2019" name="Commun. Biol.">
        <title>The bagworm genome reveals a unique fibroin gene that provides high tensile strength.</title>
        <authorList>
            <person name="Kono N."/>
            <person name="Nakamura H."/>
            <person name="Ohtoshi R."/>
            <person name="Tomita M."/>
            <person name="Numata K."/>
            <person name="Arakawa K."/>
        </authorList>
    </citation>
    <scope>NUCLEOTIDE SEQUENCE [LARGE SCALE GENOMIC DNA]</scope>
</reference>
<organism evidence="1 2">
    <name type="scientific">Eumeta variegata</name>
    <name type="common">Bagworm moth</name>
    <name type="synonym">Eumeta japonica</name>
    <dbReference type="NCBI Taxonomy" id="151549"/>
    <lineage>
        <taxon>Eukaryota</taxon>
        <taxon>Metazoa</taxon>
        <taxon>Ecdysozoa</taxon>
        <taxon>Arthropoda</taxon>
        <taxon>Hexapoda</taxon>
        <taxon>Insecta</taxon>
        <taxon>Pterygota</taxon>
        <taxon>Neoptera</taxon>
        <taxon>Endopterygota</taxon>
        <taxon>Lepidoptera</taxon>
        <taxon>Glossata</taxon>
        <taxon>Ditrysia</taxon>
        <taxon>Tineoidea</taxon>
        <taxon>Psychidae</taxon>
        <taxon>Oiketicinae</taxon>
        <taxon>Eumeta</taxon>
    </lineage>
</organism>
<dbReference type="AlphaFoldDB" id="A0A4C1U6I6"/>
<keyword evidence="2" id="KW-1185">Reference proteome</keyword>
<evidence type="ECO:0000313" key="2">
    <source>
        <dbReference type="Proteomes" id="UP000299102"/>
    </source>
</evidence>
<protein>
    <submittedName>
        <fullName evidence="1">Uncharacterized protein</fullName>
    </submittedName>
</protein>
<dbReference type="Proteomes" id="UP000299102">
    <property type="component" value="Unassembled WGS sequence"/>
</dbReference>
<proteinExistence type="predicted"/>
<dbReference type="EMBL" id="BGZK01000134">
    <property type="protein sequence ID" value="GBP21898.1"/>
    <property type="molecule type" value="Genomic_DNA"/>
</dbReference>
<name>A0A4C1U6I6_EUMVA</name>
<gene>
    <name evidence="1" type="ORF">EVAR_7111_1</name>
</gene>
<comment type="caution">
    <text evidence="1">The sequence shown here is derived from an EMBL/GenBank/DDBJ whole genome shotgun (WGS) entry which is preliminary data.</text>
</comment>
<evidence type="ECO:0000313" key="1">
    <source>
        <dbReference type="EMBL" id="GBP21898.1"/>
    </source>
</evidence>
<accession>A0A4C1U6I6</accession>
<sequence>MVGLKSRSNKPYLLRVEWLHTRVFTSYKLHFRLLENASDVDKWRTQTVYNEARCDYITNPNPPDASLRHVGGPWVRRGAQEGGVHPRNRRGCADLHVKVAIANLITWSHIGAFELRT</sequence>